<name>A0A397TW20_9GLOM</name>
<feature type="non-terminal residue" evidence="1">
    <location>
        <position position="132"/>
    </location>
</feature>
<dbReference type="AlphaFoldDB" id="A0A397TW20"/>
<gene>
    <name evidence="1" type="ORF">C2G38_2228935</name>
</gene>
<organism evidence="1 2">
    <name type="scientific">Gigaspora rosea</name>
    <dbReference type="NCBI Taxonomy" id="44941"/>
    <lineage>
        <taxon>Eukaryota</taxon>
        <taxon>Fungi</taxon>
        <taxon>Fungi incertae sedis</taxon>
        <taxon>Mucoromycota</taxon>
        <taxon>Glomeromycotina</taxon>
        <taxon>Glomeromycetes</taxon>
        <taxon>Diversisporales</taxon>
        <taxon>Gigasporaceae</taxon>
        <taxon>Gigaspora</taxon>
    </lineage>
</organism>
<keyword evidence="2" id="KW-1185">Reference proteome</keyword>
<proteinExistence type="predicted"/>
<comment type="caution">
    <text evidence="1">The sequence shown here is derived from an EMBL/GenBank/DDBJ whole genome shotgun (WGS) entry which is preliminary data.</text>
</comment>
<dbReference type="Proteomes" id="UP000266673">
    <property type="component" value="Unassembled WGS sequence"/>
</dbReference>
<evidence type="ECO:0000313" key="2">
    <source>
        <dbReference type="Proteomes" id="UP000266673"/>
    </source>
</evidence>
<evidence type="ECO:0008006" key="3">
    <source>
        <dbReference type="Google" id="ProtNLM"/>
    </source>
</evidence>
<reference evidence="1 2" key="1">
    <citation type="submission" date="2018-06" db="EMBL/GenBank/DDBJ databases">
        <title>Comparative genomics reveals the genomic features of Rhizophagus irregularis, R. cerebriforme, R. diaphanum and Gigaspora rosea, and their symbiotic lifestyle signature.</title>
        <authorList>
            <person name="Morin E."/>
            <person name="San Clemente H."/>
            <person name="Chen E.C.H."/>
            <person name="De La Providencia I."/>
            <person name="Hainaut M."/>
            <person name="Kuo A."/>
            <person name="Kohler A."/>
            <person name="Murat C."/>
            <person name="Tang N."/>
            <person name="Roy S."/>
            <person name="Loubradou J."/>
            <person name="Henrissat B."/>
            <person name="Grigoriev I.V."/>
            <person name="Corradi N."/>
            <person name="Roux C."/>
            <person name="Martin F.M."/>
        </authorList>
    </citation>
    <scope>NUCLEOTIDE SEQUENCE [LARGE SCALE GENOMIC DNA]</scope>
    <source>
        <strain evidence="1 2">DAOM 194757</strain>
    </source>
</reference>
<dbReference type="EMBL" id="QKWP01002836">
    <property type="protein sequence ID" value="RIB02054.1"/>
    <property type="molecule type" value="Genomic_DNA"/>
</dbReference>
<sequence>MPRQKGAFWNEYELDEDDLEAEKYRCKHCNTKYVKNASRLQTHLEKCVSYQNKLAVETTESTNTTSNNNNNEVVIRLQKKRRPIQVSIDGFTYKYSESDQKALENLLTRAFCLAGISFNVIENEDVKAVFQK</sequence>
<evidence type="ECO:0000313" key="1">
    <source>
        <dbReference type="EMBL" id="RIB02054.1"/>
    </source>
</evidence>
<protein>
    <recommendedName>
        <fullName evidence="3">BED-type domain-containing protein</fullName>
    </recommendedName>
</protein>
<accession>A0A397TW20</accession>
<dbReference type="OrthoDB" id="2439304at2759"/>